<evidence type="ECO:0000313" key="1">
    <source>
        <dbReference type="EMBL" id="GBM98905.1"/>
    </source>
</evidence>
<name>A0A4Y2KB14_ARAVE</name>
<comment type="caution">
    <text evidence="1">The sequence shown here is derived from an EMBL/GenBank/DDBJ whole genome shotgun (WGS) entry which is preliminary data.</text>
</comment>
<evidence type="ECO:0000313" key="2">
    <source>
        <dbReference type="Proteomes" id="UP000499080"/>
    </source>
</evidence>
<organism evidence="1 2">
    <name type="scientific">Araneus ventricosus</name>
    <name type="common">Orbweaver spider</name>
    <name type="synonym">Epeira ventricosa</name>
    <dbReference type="NCBI Taxonomy" id="182803"/>
    <lineage>
        <taxon>Eukaryota</taxon>
        <taxon>Metazoa</taxon>
        <taxon>Ecdysozoa</taxon>
        <taxon>Arthropoda</taxon>
        <taxon>Chelicerata</taxon>
        <taxon>Arachnida</taxon>
        <taxon>Araneae</taxon>
        <taxon>Araneomorphae</taxon>
        <taxon>Entelegynae</taxon>
        <taxon>Araneoidea</taxon>
        <taxon>Araneidae</taxon>
        <taxon>Araneus</taxon>
    </lineage>
</organism>
<accession>A0A4Y2KB14</accession>
<keyword evidence="2" id="KW-1185">Reference proteome</keyword>
<sequence>MISRNTPPPDHFRQESEPMIPETLRIFNGNNHSKQKTMRTGKMVGNCKTYCTCIFIIYAMRSKSFIPSMQIGLAAFLYKKNGSRKSIVVLSPLGFCSSSTEAVRFEVSSIISSSLEINDKAVSQFAYDNADFNVQTLDEYNTFHAMGSIHCVCPKRII</sequence>
<dbReference type="EMBL" id="BGPR01004369">
    <property type="protein sequence ID" value="GBM98905.1"/>
    <property type="molecule type" value="Genomic_DNA"/>
</dbReference>
<dbReference type="OrthoDB" id="7473794at2759"/>
<proteinExistence type="predicted"/>
<gene>
    <name evidence="1" type="ORF">AVEN_201019_1</name>
</gene>
<reference evidence="1 2" key="1">
    <citation type="journal article" date="2019" name="Sci. Rep.">
        <title>Orb-weaving spider Araneus ventricosus genome elucidates the spidroin gene catalogue.</title>
        <authorList>
            <person name="Kono N."/>
            <person name="Nakamura H."/>
            <person name="Ohtoshi R."/>
            <person name="Moran D.A.P."/>
            <person name="Shinohara A."/>
            <person name="Yoshida Y."/>
            <person name="Fujiwara M."/>
            <person name="Mori M."/>
            <person name="Tomita M."/>
            <person name="Arakawa K."/>
        </authorList>
    </citation>
    <scope>NUCLEOTIDE SEQUENCE [LARGE SCALE GENOMIC DNA]</scope>
</reference>
<protein>
    <submittedName>
        <fullName evidence="1">Uncharacterized protein</fullName>
    </submittedName>
</protein>
<dbReference type="Proteomes" id="UP000499080">
    <property type="component" value="Unassembled WGS sequence"/>
</dbReference>
<dbReference type="AlphaFoldDB" id="A0A4Y2KB14"/>